<organism evidence="2 3">
    <name type="scientific">Jaminaea rosea</name>
    <dbReference type="NCBI Taxonomy" id="1569628"/>
    <lineage>
        <taxon>Eukaryota</taxon>
        <taxon>Fungi</taxon>
        <taxon>Dikarya</taxon>
        <taxon>Basidiomycota</taxon>
        <taxon>Ustilaginomycotina</taxon>
        <taxon>Exobasidiomycetes</taxon>
        <taxon>Microstromatales</taxon>
        <taxon>Microstromatales incertae sedis</taxon>
        <taxon>Jaminaea</taxon>
    </lineage>
</organism>
<sequence>MNDSQVIQCEGRDSTAMVKHEELTAVMVTKMQQNSKAARSNLPTFRMKMMDYDACLTGKWKGEERTRVVLYNHSLKTEAEAAETATFFSLKVFFDAACIPPGFRRPLRAMYLAWMPFSALLTTLSICIRTLRNMPPRLLARSYSSSCATIVTAHLLHKSQRAS</sequence>
<accession>A0A316ULC1</accession>
<evidence type="ECO:0000256" key="1">
    <source>
        <dbReference type="SAM" id="Phobius"/>
    </source>
</evidence>
<keyword evidence="1" id="KW-0472">Membrane</keyword>
<dbReference type="EMBL" id="KZ819675">
    <property type="protein sequence ID" value="PWN25598.1"/>
    <property type="molecule type" value="Genomic_DNA"/>
</dbReference>
<keyword evidence="1" id="KW-0812">Transmembrane</keyword>
<evidence type="ECO:0000313" key="3">
    <source>
        <dbReference type="Proteomes" id="UP000245884"/>
    </source>
</evidence>
<reference evidence="2 3" key="1">
    <citation type="journal article" date="2018" name="Mol. Biol. Evol.">
        <title>Broad Genomic Sampling Reveals a Smut Pathogenic Ancestry of the Fungal Clade Ustilaginomycotina.</title>
        <authorList>
            <person name="Kijpornyongpan T."/>
            <person name="Mondo S.J."/>
            <person name="Barry K."/>
            <person name="Sandor L."/>
            <person name="Lee J."/>
            <person name="Lipzen A."/>
            <person name="Pangilinan J."/>
            <person name="LaButti K."/>
            <person name="Hainaut M."/>
            <person name="Henrissat B."/>
            <person name="Grigoriev I.V."/>
            <person name="Spatafora J.W."/>
            <person name="Aime M.C."/>
        </authorList>
    </citation>
    <scope>NUCLEOTIDE SEQUENCE [LARGE SCALE GENOMIC DNA]</scope>
    <source>
        <strain evidence="2 3">MCA 5214</strain>
    </source>
</reference>
<dbReference type="GeneID" id="37028693"/>
<proteinExistence type="predicted"/>
<keyword evidence="3" id="KW-1185">Reference proteome</keyword>
<dbReference type="RefSeq" id="XP_025360210.1">
    <property type="nucleotide sequence ID" value="XM_025506870.1"/>
</dbReference>
<dbReference type="AlphaFoldDB" id="A0A316ULC1"/>
<keyword evidence="1" id="KW-1133">Transmembrane helix</keyword>
<evidence type="ECO:0000313" key="2">
    <source>
        <dbReference type="EMBL" id="PWN25598.1"/>
    </source>
</evidence>
<dbReference type="Proteomes" id="UP000245884">
    <property type="component" value="Unassembled WGS sequence"/>
</dbReference>
<feature type="transmembrane region" description="Helical" evidence="1">
    <location>
        <begin position="111"/>
        <end position="131"/>
    </location>
</feature>
<protein>
    <submittedName>
        <fullName evidence="2">Uncharacterized protein</fullName>
    </submittedName>
</protein>
<gene>
    <name evidence="2" type="ORF">BDZ90DRAFT_234038</name>
</gene>
<name>A0A316ULC1_9BASI</name>